<feature type="transmembrane region" description="Helical" evidence="7">
    <location>
        <begin position="119"/>
        <end position="139"/>
    </location>
</feature>
<dbReference type="KEGG" id="agh:M3I41_03470"/>
<dbReference type="PANTHER" id="PTHR30193:SF37">
    <property type="entry name" value="INNER MEMBRANE ABC TRANSPORTER PERMEASE PROTEIN YCJO"/>
    <property type="match status" value="1"/>
</dbReference>
<dbReference type="EMBL" id="CP097095">
    <property type="protein sequence ID" value="UQF80340.1"/>
    <property type="molecule type" value="Genomic_DNA"/>
</dbReference>
<feature type="transmembrane region" description="Helical" evidence="7">
    <location>
        <begin position="277"/>
        <end position="298"/>
    </location>
</feature>
<evidence type="ECO:0000256" key="6">
    <source>
        <dbReference type="ARBA" id="ARBA00023136"/>
    </source>
</evidence>
<dbReference type="PANTHER" id="PTHR30193">
    <property type="entry name" value="ABC TRANSPORTER PERMEASE PROTEIN"/>
    <property type="match status" value="1"/>
</dbReference>
<keyword evidence="6 7" id="KW-0472">Membrane</keyword>
<keyword evidence="4 7" id="KW-0812">Transmembrane</keyword>
<name>A0A9E7DDD6_9ACTO</name>
<dbReference type="InterPro" id="IPR051393">
    <property type="entry name" value="ABC_transporter_permease"/>
</dbReference>
<evidence type="ECO:0000256" key="2">
    <source>
        <dbReference type="ARBA" id="ARBA00022448"/>
    </source>
</evidence>
<proteinExistence type="inferred from homology"/>
<reference evidence="9" key="1">
    <citation type="submission" date="2022-05" db="EMBL/GenBank/DDBJ databases">
        <title>Using nanopore sequencing to obtain complete genomes from saliva samples.</title>
        <authorList>
            <person name="Baker J.L."/>
        </authorList>
    </citation>
    <scope>NUCLEOTIDE SEQUENCE</scope>
    <source>
        <strain evidence="9">JCVI-JB-Ag32</strain>
    </source>
</reference>
<feature type="transmembrane region" description="Helical" evidence="7">
    <location>
        <begin position="21"/>
        <end position="40"/>
    </location>
</feature>
<dbReference type="PROSITE" id="PS50928">
    <property type="entry name" value="ABC_TM1"/>
    <property type="match status" value="1"/>
</dbReference>
<evidence type="ECO:0000256" key="5">
    <source>
        <dbReference type="ARBA" id="ARBA00022989"/>
    </source>
</evidence>
<keyword evidence="2 7" id="KW-0813">Transport</keyword>
<dbReference type="GO" id="GO:0055085">
    <property type="term" value="P:transmembrane transport"/>
    <property type="evidence" value="ECO:0007669"/>
    <property type="project" value="InterPro"/>
</dbReference>
<feature type="transmembrane region" description="Helical" evidence="7">
    <location>
        <begin position="213"/>
        <end position="235"/>
    </location>
</feature>
<dbReference type="InterPro" id="IPR000515">
    <property type="entry name" value="MetI-like"/>
</dbReference>
<keyword evidence="3" id="KW-1003">Cell membrane</keyword>
<feature type="transmembrane region" description="Helical" evidence="7">
    <location>
        <begin position="85"/>
        <end position="107"/>
    </location>
</feature>
<evidence type="ECO:0000256" key="4">
    <source>
        <dbReference type="ARBA" id="ARBA00022692"/>
    </source>
</evidence>
<dbReference type="Proteomes" id="UP000830236">
    <property type="component" value="Chromosome"/>
</dbReference>
<dbReference type="CDD" id="cd06261">
    <property type="entry name" value="TM_PBP2"/>
    <property type="match status" value="1"/>
</dbReference>
<accession>A0A9E7DDD6</accession>
<keyword evidence="5 7" id="KW-1133">Transmembrane helix</keyword>
<dbReference type="GO" id="GO:0005886">
    <property type="term" value="C:plasma membrane"/>
    <property type="evidence" value="ECO:0007669"/>
    <property type="project" value="UniProtKB-SubCell"/>
</dbReference>
<sequence length="307" mass="33707">MKTAKAPNAKVARPVKGKGGIWPWLFVAPLLSGVAIFYYYPIIKNFYLSFTRSDAFGGSAKWVGLENYMDLFNRPDLASATINTIIYTLAVVASIIISVLIAALIELPGLRGVRFYRTVFFMPYLAMPIAVSQVWKIIFNGNFGLFNQMLKGLGVSNPPYWLSTPGFALAVVIFYGIWSSIGFNVIILSAGLKSIPHELYEAAAIDGAGRVKQFTAITIPLLTPSIFLLAIVTTIGGLQLFDSLFAIVGKANPAMKDTRSLVYLFYNTAFENNDKGGAAAIAVIILVMVALVTLFQFVMQKKWVRYV</sequence>
<evidence type="ECO:0000313" key="9">
    <source>
        <dbReference type="EMBL" id="UQF80340.1"/>
    </source>
</evidence>
<gene>
    <name evidence="9" type="ORF">M3I41_03470</name>
</gene>
<organism evidence="9 10">
    <name type="scientific">Actinomyces graevenitzii</name>
    <dbReference type="NCBI Taxonomy" id="55565"/>
    <lineage>
        <taxon>Bacteria</taxon>
        <taxon>Bacillati</taxon>
        <taxon>Actinomycetota</taxon>
        <taxon>Actinomycetes</taxon>
        <taxon>Actinomycetales</taxon>
        <taxon>Actinomycetaceae</taxon>
        <taxon>Actinomyces</taxon>
    </lineage>
</organism>
<dbReference type="SUPFAM" id="SSF161098">
    <property type="entry name" value="MetI-like"/>
    <property type="match status" value="1"/>
</dbReference>
<protein>
    <submittedName>
        <fullName evidence="9">Sugar ABC transporter permease</fullName>
    </submittedName>
</protein>
<dbReference type="Pfam" id="PF00528">
    <property type="entry name" value="BPD_transp_1"/>
    <property type="match status" value="1"/>
</dbReference>
<evidence type="ECO:0000259" key="8">
    <source>
        <dbReference type="PROSITE" id="PS50928"/>
    </source>
</evidence>
<comment type="similarity">
    <text evidence="7">Belongs to the binding-protein-dependent transport system permease family.</text>
</comment>
<evidence type="ECO:0000256" key="3">
    <source>
        <dbReference type="ARBA" id="ARBA00022475"/>
    </source>
</evidence>
<feature type="transmembrane region" description="Helical" evidence="7">
    <location>
        <begin position="167"/>
        <end position="192"/>
    </location>
</feature>
<evidence type="ECO:0000256" key="1">
    <source>
        <dbReference type="ARBA" id="ARBA00004651"/>
    </source>
</evidence>
<comment type="subcellular location">
    <subcellularLocation>
        <location evidence="1 7">Cell membrane</location>
        <topology evidence="1 7">Multi-pass membrane protein</topology>
    </subcellularLocation>
</comment>
<feature type="domain" description="ABC transmembrane type-1" evidence="8">
    <location>
        <begin position="80"/>
        <end position="296"/>
    </location>
</feature>
<dbReference type="AlphaFoldDB" id="A0A9E7DDD6"/>
<evidence type="ECO:0000256" key="7">
    <source>
        <dbReference type="RuleBase" id="RU363032"/>
    </source>
</evidence>
<evidence type="ECO:0000313" key="10">
    <source>
        <dbReference type="Proteomes" id="UP000830236"/>
    </source>
</evidence>
<dbReference type="InterPro" id="IPR035906">
    <property type="entry name" value="MetI-like_sf"/>
</dbReference>
<dbReference type="Gene3D" id="1.10.3720.10">
    <property type="entry name" value="MetI-like"/>
    <property type="match status" value="1"/>
</dbReference>